<gene>
    <name evidence="2" type="ORF">ACFOOG_00800</name>
</gene>
<accession>A0ABV7ZS14</accession>
<feature type="chain" id="PRO_5046084631" evidence="1">
    <location>
        <begin position="25"/>
        <end position="258"/>
    </location>
</feature>
<name>A0ABV7ZS14_9GAMM</name>
<protein>
    <submittedName>
        <fullName evidence="2">Substrate-binding periplasmic protein</fullName>
    </submittedName>
</protein>
<evidence type="ECO:0000313" key="2">
    <source>
        <dbReference type="EMBL" id="MFC3851354.1"/>
    </source>
</evidence>
<dbReference type="RefSeq" id="WP_380692497.1">
    <property type="nucleotide sequence ID" value="NZ_JBHRYR010000002.1"/>
</dbReference>
<proteinExistence type="predicted"/>
<keyword evidence="1" id="KW-0732">Signal</keyword>
<dbReference type="SUPFAM" id="SSF53850">
    <property type="entry name" value="Periplasmic binding protein-like II"/>
    <property type="match status" value="1"/>
</dbReference>
<feature type="signal peptide" evidence="1">
    <location>
        <begin position="1"/>
        <end position="24"/>
    </location>
</feature>
<dbReference type="Gene3D" id="3.40.190.10">
    <property type="entry name" value="Periplasmic binding protein-like II"/>
    <property type="match status" value="2"/>
</dbReference>
<evidence type="ECO:0000313" key="3">
    <source>
        <dbReference type="Proteomes" id="UP001595617"/>
    </source>
</evidence>
<comment type="caution">
    <text evidence="2">The sequence shown here is derived from an EMBL/GenBank/DDBJ whole genome shotgun (WGS) entry which is preliminary data.</text>
</comment>
<reference evidence="3" key="1">
    <citation type="journal article" date="2019" name="Int. J. Syst. Evol. Microbiol.">
        <title>The Global Catalogue of Microorganisms (GCM) 10K type strain sequencing project: providing services to taxonomists for standard genome sequencing and annotation.</title>
        <authorList>
            <consortium name="The Broad Institute Genomics Platform"/>
            <consortium name="The Broad Institute Genome Sequencing Center for Infectious Disease"/>
            <person name="Wu L."/>
            <person name="Ma J."/>
        </authorList>
    </citation>
    <scope>NUCLEOTIDE SEQUENCE [LARGE SCALE GENOMIC DNA]</scope>
    <source>
        <strain evidence="3">IBRC 10765</strain>
    </source>
</reference>
<organism evidence="2 3">
    <name type="scientific">Saccharospirillum mangrovi</name>
    <dbReference type="NCBI Taxonomy" id="2161747"/>
    <lineage>
        <taxon>Bacteria</taxon>
        <taxon>Pseudomonadati</taxon>
        <taxon>Pseudomonadota</taxon>
        <taxon>Gammaproteobacteria</taxon>
        <taxon>Oceanospirillales</taxon>
        <taxon>Saccharospirillaceae</taxon>
        <taxon>Saccharospirillum</taxon>
    </lineage>
</organism>
<dbReference type="Proteomes" id="UP001595617">
    <property type="component" value="Unassembled WGS sequence"/>
</dbReference>
<evidence type="ECO:0000256" key="1">
    <source>
        <dbReference type="SAM" id="SignalP"/>
    </source>
</evidence>
<keyword evidence="3" id="KW-1185">Reference proteome</keyword>
<dbReference type="EMBL" id="JBHRYR010000002">
    <property type="protein sequence ID" value="MFC3851354.1"/>
    <property type="molecule type" value="Genomic_DNA"/>
</dbReference>
<sequence>MLKLSTLTLVVGAFMLFVSAPSWANEHLSPEHHPERPIWAIADVWPWGYTDREMPQGLLVRLTEHLMARTGIDAQVIVRPYVRTLKGLNEGSIDLAYAFTNPASAPDLINLGTIVNSATLLTTLSDPGSPAPMLDHFYGRPVGYIRGTYYGEEFEQAEQIIKVPAEDAAQVMLLLARGRVDAVVTTEQAIFYGAPRLGIPAERLNSSVLRASQTGYLYGSPHSDFRDQFANIAQSLDALHLNGELERLFQPPGSALAP</sequence>